<accession>A0A0F5JTD3</accession>
<dbReference type="Proteomes" id="UP000033618">
    <property type="component" value="Unassembled WGS sequence"/>
</dbReference>
<comment type="caution">
    <text evidence="1">The sequence shown here is derived from an EMBL/GenBank/DDBJ whole genome shotgun (WGS) entry which is preliminary data.</text>
</comment>
<gene>
    <name evidence="1" type="ORF">WM40_26450</name>
</gene>
<dbReference type="AlphaFoldDB" id="A0A0F5JTD3"/>
<name>A0A0F5JTD3_9BURK</name>
<dbReference type="RefSeq" id="WP_046154546.1">
    <property type="nucleotide sequence ID" value="NZ_CADFGU010000026.1"/>
</dbReference>
<sequence length="149" mass="17017">MVAQRKKTTAFERLSSREGMNRFSGPASFRALARDQQDILQVIHETMAELVADVESVDIDIFLHQAMALDNSTEVLRVRLGWRVKGVNKRFTFIELEQKIQKLPAPVKAFLEWADYRASELNALESVFRSSVTMTKNFMSVGSVRQYSS</sequence>
<organism evidence="1 2">
    <name type="scientific">Robbsia andropogonis</name>
    <dbReference type="NCBI Taxonomy" id="28092"/>
    <lineage>
        <taxon>Bacteria</taxon>
        <taxon>Pseudomonadati</taxon>
        <taxon>Pseudomonadota</taxon>
        <taxon>Betaproteobacteria</taxon>
        <taxon>Burkholderiales</taxon>
        <taxon>Burkholderiaceae</taxon>
        <taxon>Robbsia</taxon>
    </lineage>
</organism>
<dbReference type="STRING" id="28092.WM40_26450"/>
<dbReference type="PATRIC" id="fig|28092.6.peg.6243"/>
<dbReference type="OrthoDB" id="9092396at2"/>
<evidence type="ECO:0000313" key="2">
    <source>
        <dbReference type="Proteomes" id="UP000033618"/>
    </source>
</evidence>
<protein>
    <submittedName>
        <fullName evidence="1">Uncharacterized protein</fullName>
    </submittedName>
</protein>
<evidence type="ECO:0000313" key="1">
    <source>
        <dbReference type="EMBL" id="KKB60900.1"/>
    </source>
</evidence>
<keyword evidence="2" id="KW-1185">Reference proteome</keyword>
<reference evidence="1 2" key="1">
    <citation type="submission" date="2015-03" db="EMBL/GenBank/DDBJ databases">
        <title>Draft Genome Sequence of Burkholderia andropogonis type strain ICMP2807, isolated from Sorghum bicolor.</title>
        <authorList>
            <person name="Lopes-Santos L."/>
            <person name="Castro D.B."/>
            <person name="Ottoboni L.M."/>
            <person name="Park D."/>
            <person name="Weirc B.S."/>
            <person name="Destefano S.A."/>
        </authorList>
    </citation>
    <scope>NUCLEOTIDE SEQUENCE [LARGE SCALE GENOMIC DNA]</scope>
    <source>
        <strain evidence="1 2">ICMP2807</strain>
    </source>
</reference>
<proteinExistence type="predicted"/>
<dbReference type="EMBL" id="LAQU01000130">
    <property type="protein sequence ID" value="KKB60900.1"/>
    <property type="molecule type" value="Genomic_DNA"/>
</dbReference>